<dbReference type="InterPro" id="IPR013750">
    <property type="entry name" value="GHMP_kinase_C_dom"/>
</dbReference>
<evidence type="ECO:0000313" key="8">
    <source>
        <dbReference type="EMBL" id="MBC8754085.1"/>
    </source>
</evidence>
<evidence type="ECO:0000256" key="5">
    <source>
        <dbReference type="ARBA" id="ARBA00038121"/>
    </source>
</evidence>
<dbReference type="InterPro" id="IPR006204">
    <property type="entry name" value="GHMP_kinase_N_dom"/>
</dbReference>
<comment type="caution">
    <text evidence="8">The sequence shown here is derived from an EMBL/GenBank/DDBJ whole genome shotgun (WGS) entry which is preliminary data.</text>
</comment>
<evidence type="ECO:0000259" key="7">
    <source>
        <dbReference type="Pfam" id="PF08544"/>
    </source>
</evidence>
<dbReference type="InterPro" id="IPR036554">
    <property type="entry name" value="GHMP_kinase_C_sf"/>
</dbReference>
<dbReference type="Pfam" id="PF00288">
    <property type="entry name" value="GHMP_kinases_N"/>
    <property type="match status" value="1"/>
</dbReference>
<feature type="domain" description="GHMP kinase C-terminal" evidence="7">
    <location>
        <begin position="225"/>
        <end position="288"/>
    </location>
</feature>
<gene>
    <name evidence="8" type="ORF">H2O64_05345</name>
</gene>
<accession>A0ABR7Q691</accession>
<dbReference type="PIRSF" id="PIRSF036406">
    <property type="entry name" value="Hept_kin"/>
    <property type="match status" value="1"/>
</dbReference>
<sequence length="324" mass="36442">MIITRTPFRISFVGGGTDIPEFYQQHKGAVLSTSINKYMYISSHPFFDKTQIRLKYSQTETITSINDIKHELLKRIFTEMNVSNGIELSSIADIVSGTGMGSSSSFTVGVLHNLAAQNGALIDKNEIAKKAYEIERSLYTSIGKQDQYAASYGGLNMFEFLKNGEVIQTPILLNADFKTALNKKLVLFYIGSRKSTKSILKSYEYEKKKDVLIQLTDLVYDLKNALERESMEDFGSILHEGWLLKKSISNQISNDEINTVYDVALKNGATGGKLLGAGTSGFMLFYCEEKYQAALIDRLQPTYRKFDFSFEENGTKVIFQDTLI</sequence>
<evidence type="ECO:0000313" key="9">
    <source>
        <dbReference type="Proteomes" id="UP000619238"/>
    </source>
</evidence>
<dbReference type="SUPFAM" id="SSF55060">
    <property type="entry name" value="GHMP Kinase, C-terminal domain"/>
    <property type="match status" value="1"/>
</dbReference>
<evidence type="ECO:0000256" key="4">
    <source>
        <dbReference type="ARBA" id="ARBA00022840"/>
    </source>
</evidence>
<keyword evidence="2" id="KW-0547">Nucleotide-binding</keyword>
<dbReference type="Gene3D" id="3.30.230.120">
    <property type="match status" value="1"/>
</dbReference>
<evidence type="ECO:0000259" key="6">
    <source>
        <dbReference type="Pfam" id="PF00288"/>
    </source>
</evidence>
<dbReference type="PANTHER" id="PTHR32463">
    <property type="entry name" value="L-FUCOSE KINASE"/>
    <property type="match status" value="1"/>
</dbReference>
<evidence type="ECO:0000256" key="1">
    <source>
        <dbReference type="ARBA" id="ARBA00022679"/>
    </source>
</evidence>
<reference evidence="8 9" key="1">
    <citation type="submission" date="2020-07" db="EMBL/GenBank/DDBJ databases">
        <title>Description of Kordia aestuariivivens sp. nov., isolated from a tidal flat.</title>
        <authorList>
            <person name="Park S."/>
            <person name="Yoon J.-H."/>
        </authorList>
    </citation>
    <scope>NUCLEOTIDE SEQUENCE [LARGE SCALE GENOMIC DNA]</scope>
    <source>
        <strain evidence="8 9">YSTF-M3</strain>
    </source>
</reference>
<dbReference type="InterPro" id="IPR001174">
    <property type="entry name" value="HddA/FKP"/>
</dbReference>
<organism evidence="8 9">
    <name type="scientific">Kordia aestuariivivens</name>
    <dbReference type="NCBI Taxonomy" id="2759037"/>
    <lineage>
        <taxon>Bacteria</taxon>
        <taxon>Pseudomonadati</taxon>
        <taxon>Bacteroidota</taxon>
        <taxon>Flavobacteriia</taxon>
        <taxon>Flavobacteriales</taxon>
        <taxon>Flavobacteriaceae</taxon>
        <taxon>Kordia</taxon>
    </lineage>
</organism>
<dbReference type="SUPFAM" id="SSF54211">
    <property type="entry name" value="Ribosomal protein S5 domain 2-like"/>
    <property type="match status" value="1"/>
</dbReference>
<proteinExistence type="inferred from homology"/>
<evidence type="ECO:0000256" key="3">
    <source>
        <dbReference type="ARBA" id="ARBA00022777"/>
    </source>
</evidence>
<dbReference type="PRINTS" id="PR00960">
    <property type="entry name" value="LMBPPROTEIN"/>
</dbReference>
<dbReference type="InterPro" id="IPR014606">
    <property type="entry name" value="Heptose_7-P_kinase"/>
</dbReference>
<keyword evidence="1" id="KW-0808">Transferase</keyword>
<keyword evidence="3 8" id="KW-0418">Kinase</keyword>
<protein>
    <submittedName>
        <fullName evidence="8">GHMP kinase</fullName>
    </submittedName>
</protein>
<dbReference type="Pfam" id="PF08544">
    <property type="entry name" value="GHMP_kinases_C"/>
    <property type="match status" value="1"/>
</dbReference>
<keyword evidence="4" id="KW-0067">ATP-binding</keyword>
<dbReference type="InterPro" id="IPR052203">
    <property type="entry name" value="GHMP_Kinase-Related"/>
</dbReference>
<evidence type="ECO:0000256" key="2">
    <source>
        <dbReference type="ARBA" id="ARBA00022741"/>
    </source>
</evidence>
<dbReference type="PANTHER" id="PTHR32463:SF0">
    <property type="entry name" value="L-FUCOSE KINASE"/>
    <property type="match status" value="1"/>
</dbReference>
<keyword evidence="9" id="KW-1185">Reference proteome</keyword>
<comment type="similarity">
    <text evidence="5">Belongs to the GHMP kinase family.</text>
</comment>
<dbReference type="Proteomes" id="UP000619238">
    <property type="component" value="Unassembled WGS sequence"/>
</dbReference>
<dbReference type="RefSeq" id="WP_187561125.1">
    <property type="nucleotide sequence ID" value="NZ_JACGWS010000002.1"/>
</dbReference>
<dbReference type="InterPro" id="IPR020568">
    <property type="entry name" value="Ribosomal_Su5_D2-typ_SF"/>
</dbReference>
<dbReference type="GO" id="GO:0016301">
    <property type="term" value="F:kinase activity"/>
    <property type="evidence" value="ECO:0007669"/>
    <property type="project" value="UniProtKB-KW"/>
</dbReference>
<name>A0ABR7Q691_9FLAO</name>
<dbReference type="EMBL" id="JACGWS010000002">
    <property type="protein sequence ID" value="MBC8754085.1"/>
    <property type="molecule type" value="Genomic_DNA"/>
</dbReference>
<feature type="domain" description="GHMP kinase N-terminal" evidence="6">
    <location>
        <begin position="73"/>
        <end position="154"/>
    </location>
</feature>